<evidence type="ECO:0000259" key="2">
    <source>
        <dbReference type="Pfam" id="PF18962"/>
    </source>
</evidence>
<accession>A0A385SVB9</accession>
<name>A0A385SVB9_9BACT</name>
<dbReference type="InterPro" id="IPR013783">
    <property type="entry name" value="Ig-like_fold"/>
</dbReference>
<proteinExistence type="predicted"/>
<keyword evidence="4" id="KW-1185">Reference proteome</keyword>
<reference evidence="4" key="1">
    <citation type="submission" date="2018-09" db="EMBL/GenBank/DDBJ databases">
        <title>Chryseolinea sp. KIS68-18 isolated from soil.</title>
        <authorList>
            <person name="Weon H.-Y."/>
            <person name="Kwon S.-W."/>
            <person name="Lee S.A."/>
        </authorList>
    </citation>
    <scope>NUCLEOTIDE SEQUENCE [LARGE SCALE GENOMIC DNA]</scope>
    <source>
        <strain evidence="4">KIS68-18</strain>
    </source>
</reference>
<gene>
    <name evidence="3" type="ORF">D4L85_26535</name>
</gene>
<dbReference type="InterPro" id="IPR026444">
    <property type="entry name" value="Secre_tail"/>
</dbReference>
<dbReference type="KEGG" id="chk:D4L85_26535"/>
<dbReference type="Pfam" id="PF18962">
    <property type="entry name" value="Por_Secre_tail"/>
    <property type="match status" value="1"/>
</dbReference>
<sequence length="399" mass="42603">MILRFTFTRILLCIGFCSCVSYASGQTQTKILSTGWWHIPGTWQGGNVADLITEDVTFNAASGITATTSLFFPYTIGNVNLQSNTIVAQDVLNIGQAGTPKNVTAVGGSLNSSLGVITVWGSVNATGNFAFVSNKKIVIKGDVNLGDNASFTIGNNATIVIEGNLTAGKNTIANMAATATMIVTGDIVVSTGSTSNAQPGAMKSRTCTGPVAFCGNVVLPVQLFQFKATVAGDAVQVKWTTATEINVDYFTVQRSVEGQVFNDIGAVKAFGNSTVLRNYSLTDPNPLIGNVYYRLHSVDFDGKEEFSDVVAVRYLSSKAIDVYPNPSAGDAVTIRLNFNPGEETTHTLVDAFGRTITHLTMHTSLGTFNIRNIKPGVYFLKTKTGDEVLLNRIVFTESR</sequence>
<dbReference type="OrthoDB" id="1490051at2"/>
<evidence type="ECO:0000313" key="3">
    <source>
        <dbReference type="EMBL" id="AYB33915.1"/>
    </source>
</evidence>
<evidence type="ECO:0000313" key="4">
    <source>
        <dbReference type="Proteomes" id="UP000266183"/>
    </source>
</evidence>
<dbReference type="RefSeq" id="WP_119757142.1">
    <property type="nucleotide sequence ID" value="NZ_CP032382.1"/>
</dbReference>
<dbReference type="Gene3D" id="2.60.40.10">
    <property type="entry name" value="Immunoglobulins"/>
    <property type="match status" value="1"/>
</dbReference>
<keyword evidence="1" id="KW-0732">Signal</keyword>
<feature type="signal peptide" evidence="1">
    <location>
        <begin position="1"/>
        <end position="23"/>
    </location>
</feature>
<dbReference type="AlphaFoldDB" id="A0A385SVB9"/>
<organism evidence="3 4">
    <name type="scientific">Chryseolinea soli</name>
    <dbReference type="NCBI Taxonomy" id="2321403"/>
    <lineage>
        <taxon>Bacteria</taxon>
        <taxon>Pseudomonadati</taxon>
        <taxon>Bacteroidota</taxon>
        <taxon>Cytophagia</taxon>
        <taxon>Cytophagales</taxon>
        <taxon>Fulvivirgaceae</taxon>
        <taxon>Chryseolinea</taxon>
    </lineage>
</organism>
<protein>
    <submittedName>
        <fullName evidence="3">T9SS C-terminal target domain-containing protein</fullName>
    </submittedName>
</protein>
<feature type="domain" description="Secretion system C-terminal sorting" evidence="2">
    <location>
        <begin position="322"/>
        <end position="392"/>
    </location>
</feature>
<feature type="chain" id="PRO_5017478500" evidence="1">
    <location>
        <begin position="24"/>
        <end position="399"/>
    </location>
</feature>
<dbReference type="Proteomes" id="UP000266183">
    <property type="component" value="Chromosome"/>
</dbReference>
<dbReference type="EMBL" id="CP032382">
    <property type="protein sequence ID" value="AYB33915.1"/>
    <property type="molecule type" value="Genomic_DNA"/>
</dbReference>
<evidence type="ECO:0000256" key="1">
    <source>
        <dbReference type="SAM" id="SignalP"/>
    </source>
</evidence>
<dbReference type="NCBIfam" id="TIGR04183">
    <property type="entry name" value="Por_Secre_tail"/>
    <property type="match status" value="1"/>
</dbReference>